<dbReference type="InterPro" id="IPR023996">
    <property type="entry name" value="TonB-dep_OMP_SusC/RagA"/>
</dbReference>
<comment type="similarity">
    <text evidence="1">Belongs to the TonB-dependent receptor family.</text>
</comment>
<dbReference type="InterPro" id="IPR037066">
    <property type="entry name" value="Plug_dom_sf"/>
</dbReference>
<dbReference type="Pfam" id="PF13715">
    <property type="entry name" value="CarbopepD_reg_2"/>
    <property type="match status" value="1"/>
</dbReference>
<name>A0ABW4ZLN3_9SPHI</name>
<keyword evidence="5" id="KW-1185">Reference proteome</keyword>
<keyword evidence="1" id="KW-0998">Cell outer membrane</keyword>
<dbReference type="EMBL" id="JBHUHZ010000001">
    <property type="protein sequence ID" value="MFD2162761.1"/>
    <property type="molecule type" value="Genomic_DNA"/>
</dbReference>
<keyword evidence="1" id="KW-1134">Transmembrane beta strand</keyword>
<keyword evidence="1" id="KW-0813">Transport</keyword>
<dbReference type="SUPFAM" id="SSF56935">
    <property type="entry name" value="Porins"/>
    <property type="match status" value="1"/>
</dbReference>
<keyword evidence="1" id="KW-0812">Transmembrane</keyword>
<feature type="chain" id="PRO_5045890647" evidence="2">
    <location>
        <begin position="23"/>
        <end position="1037"/>
    </location>
</feature>
<evidence type="ECO:0000313" key="5">
    <source>
        <dbReference type="Proteomes" id="UP001597387"/>
    </source>
</evidence>
<evidence type="ECO:0000313" key="4">
    <source>
        <dbReference type="EMBL" id="MFD2162761.1"/>
    </source>
</evidence>
<organism evidence="4 5">
    <name type="scientific">Paradesertivirga mongoliensis</name>
    <dbReference type="NCBI Taxonomy" id="2100740"/>
    <lineage>
        <taxon>Bacteria</taxon>
        <taxon>Pseudomonadati</taxon>
        <taxon>Bacteroidota</taxon>
        <taxon>Sphingobacteriia</taxon>
        <taxon>Sphingobacteriales</taxon>
        <taxon>Sphingobacteriaceae</taxon>
        <taxon>Paradesertivirga</taxon>
    </lineage>
</organism>
<dbReference type="InterPro" id="IPR023997">
    <property type="entry name" value="TonB-dep_OMP_SusC/RagA_CS"/>
</dbReference>
<dbReference type="InterPro" id="IPR012910">
    <property type="entry name" value="Plug_dom"/>
</dbReference>
<accession>A0ABW4ZLN3</accession>
<dbReference type="PROSITE" id="PS52016">
    <property type="entry name" value="TONB_DEPENDENT_REC_3"/>
    <property type="match status" value="1"/>
</dbReference>
<keyword evidence="2" id="KW-0732">Signal</keyword>
<dbReference type="SUPFAM" id="SSF49464">
    <property type="entry name" value="Carboxypeptidase regulatory domain-like"/>
    <property type="match status" value="1"/>
</dbReference>
<dbReference type="NCBIfam" id="TIGR04056">
    <property type="entry name" value="OMP_RagA_SusC"/>
    <property type="match status" value="1"/>
</dbReference>
<dbReference type="Gene3D" id="2.170.130.10">
    <property type="entry name" value="TonB-dependent receptor, plug domain"/>
    <property type="match status" value="1"/>
</dbReference>
<dbReference type="Pfam" id="PF07715">
    <property type="entry name" value="Plug"/>
    <property type="match status" value="1"/>
</dbReference>
<evidence type="ECO:0000256" key="1">
    <source>
        <dbReference type="PROSITE-ProRule" id="PRU01360"/>
    </source>
</evidence>
<proteinExistence type="inferred from homology"/>
<dbReference type="Proteomes" id="UP001597387">
    <property type="component" value="Unassembled WGS sequence"/>
</dbReference>
<reference evidence="5" key="1">
    <citation type="journal article" date="2019" name="Int. J. Syst. Evol. Microbiol.">
        <title>The Global Catalogue of Microorganisms (GCM) 10K type strain sequencing project: providing services to taxonomists for standard genome sequencing and annotation.</title>
        <authorList>
            <consortium name="The Broad Institute Genomics Platform"/>
            <consortium name="The Broad Institute Genome Sequencing Center for Infectious Disease"/>
            <person name="Wu L."/>
            <person name="Ma J."/>
        </authorList>
    </citation>
    <scope>NUCLEOTIDE SEQUENCE [LARGE SCALE GENOMIC DNA]</scope>
    <source>
        <strain evidence="5">KCTC 42217</strain>
    </source>
</reference>
<evidence type="ECO:0000259" key="3">
    <source>
        <dbReference type="Pfam" id="PF07715"/>
    </source>
</evidence>
<dbReference type="RefSeq" id="WP_255902958.1">
    <property type="nucleotide sequence ID" value="NZ_JAFMZO010000003.1"/>
</dbReference>
<feature type="signal peptide" evidence="2">
    <location>
        <begin position="1"/>
        <end position="22"/>
    </location>
</feature>
<dbReference type="NCBIfam" id="TIGR04057">
    <property type="entry name" value="SusC_RagA_signa"/>
    <property type="match status" value="1"/>
</dbReference>
<comment type="caution">
    <text evidence="4">The sequence shown here is derived from an EMBL/GenBank/DDBJ whole genome shotgun (WGS) entry which is preliminary data.</text>
</comment>
<keyword evidence="1" id="KW-0472">Membrane</keyword>
<sequence length="1037" mass="114442">MKKFYIMLICCLLILQTSVLSAQTAEKLTISGTVMDEKGEELPGVTIVVKDATSINAVSDEEGRFKLQNIEKGATVIFRFVGFHDYSYVVTESKDKLRIGLKENVSALQEVVVVAHGTQRKVTTTGAVTTVNVQDLQIPATSLSNMLGGRVPGIVAVTRSGEPGNDFSEFWIRGISTFGASSAALILVDGVEGDLNNIDPVDIESFSVLKDASATAVYGIRGANGVVIITTKRGKAGALKISGRASNTFSHSARMPEYLGSYDYARLANEARLSRGLAPQYTSAEVELFKTGLDPDLYPDVSWRDVILNDYARSDQYNVNLSGGGTNARYYMSIGYMGKDGLFSQDNNITKYDANSRYTKLNFRANIDVDLTKTTKLGLNLDDAIVKNNTPGGGQIDTRGLWNALSAITPASVPVRYSNGNVAAYGLTGNQLTPYYLINYTGYNRFSSNVANVKLNLNQDLNSVLNGLTANVLASFTYTANHTALLTKRGAEAFRPGPNGGRANDGSLVTLRSITSVDPFYDQPSVARRQSYVEARFNYNRTFNKHNVTGLIHAYRQQDAASDANYSIASQNVIPVRYQALSARATYGFNDTYLFEANIGLSGSENFQPGDQYGIFPALSAGWVPSNYAWWKERLSVVNFFKLRGSWGKVGNASIRNPADNNRLVRFPYQTIVQQTISDWGLGFLETRVGTKGLKWQTSTKYDVGADVRLFHDKIDLVADVFLTDAQDIYQQRVTLPEEVGAAQSPWLNAGSMKSWGFDGSLAYNQTINKDLRFTLRGNLTFSRNKVTHWEQSGVNFPYQSFTGVPYGVQRGLIALGLFKDEADIASSPTQTFMANYLPGDIKYKDVNNDGIINTDDVVPLKYSNVPRAIYGFATSVTWKKWNFNVFFTGQDQVSYFLGGPGYYPFSGELSGNLLQMVGEESNRWIPASVSGNPATENPNARFPRLSYGANANNNRASTFWLADASFLRLKNAEIAYRFDSDWLKRRVGISTINLSLIGDNLAVWDKLKIWDPEQASENGSVYPMQRTYTLQMNLNF</sequence>
<protein>
    <submittedName>
        <fullName evidence="4">SusC/RagA family TonB-linked outer membrane protein</fullName>
    </submittedName>
</protein>
<dbReference type="Gene3D" id="2.60.40.1120">
    <property type="entry name" value="Carboxypeptidase-like, regulatory domain"/>
    <property type="match status" value="1"/>
</dbReference>
<feature type="domain" description="TonB-dependent receptor plug" evidence="3">
    <location>
        <begin position="121"/>
        <end position="226"/>
    </location>
</feature>
<dbReference type="InterPro" id="IPR039426">
    <property type="entry name" value="TonB-dep_rcpt-like"/>
</dbReference>
<dbReference type="InterPro" id="IPR008969">
    <property type="entry name" value="CarboxyPept-like_regulatory"/>
</dbReference>
<gene>
    <name evidence="4" type="ORF">ACFSJU_10190</name>
</gene>
<evidence type="ECO:0000256" key="2">
    <source>
        <dbReference type="SAM" id="SignalP"/>
    </source>
</evidence>
<comment type="subcellular location">
    <subcellularLocation>
        <location evidence="1">Cell outer membrane</location>
        <topology evidence="1">Multi-pass membrane protein</topology>
    </subcellularLocation>
</comment>